<sequence length="566" mass="63719">MRPALIRWRTLTPTRLLSTVIEKTVLPPNELLALCIENNQLNRAERIRKRLAKQSLAIIPNALYEGAALEQIRFHGKQSVREFLAWIRLVPDNLQPECVRDVPLTRTRNLLLHTGAPARNLHLITLFSLVCAEKGYGALVWDDLVRLMTGYQHPDKAVSFFLEYEKALVAYYTRYQPSRAAEISRKQRHLLVQLCCDAGWLAEAAGVVRDSPGMRLTRSCERLVGLLQGQEELSEEMAVIQRHLRRHRAPKPLSTGAIVKGVTAPMPREWMATELREVKAALSNRSLAMDESPGNSLHSFMVNYRASQGHPRGLTILRNRAVSLSDGASYVWLCKEMFFLRESRRFADTVTLFNDNFDSTFLPAAAWHPLLQHASSLSRNPPLAKVPSRLAITPADAWIIWHALIRLSARLESPLNILRTLHYSAAHYSSQLSRQQFCAYPTSYVAVFRSLVAAYGRLGRVEDAIAAAGDVLVIKQLHPSNVGIADELAGVHARCGDIQAANRMLDGLEALGPRPASYGLIMDAYLDKGLTEEAFKLESRMMKKIRYIPGKNWRLDKTLTRLEASR</sequence>
<protein>
    <recommendedName>
        <fullName evidence="3">Pentatricopeptide repeat-containing protein</fullName>
    </recommendedName>
</protein>
<evidence type="ECO:0000313" key="1">
    <source>
        <dbReference type="EMBL" id="CAK5262113.1"/>
    </source>
</evidence>
<dbReference type="Pfam" id="PF01535">
    <property type="entry name" value="PPR"/>
    <property type="match status" value="1"/>
</dbReference>
<name>A0AAD2GTE8_9AGAR</name>
<dbReference type="SUPFAM" id="SSF48452">
    <property type="entry name" value="TPR-like"/>
    <property type="match status" value="1"/>
</dbReference>
<dbReference type="AlphaFoldDB" id="A0AAD2GTE8"/>
<keyword evidence="2" id="KW-1185">Reference proteome</keyword>
<reference evidence="1" key="1">
    <citation type="submission" date="2023-11" db="EMBL/GenBank/DDBJ databases">
        <authorList>
            <person name="De Vega J J."/>
            <person name="De Vega J J."/>
        </authorList>
    </citation>
    <scope>NUCLEOTIDE SEQUENCE</scope>
</reference>
<dbReference type="InterPro" id="IPR011990">
    <property type="entry name" value="TPR-like_helical_dom_sf"/>
</dbReference>
<gene>
    <name evidence="1" type="ORF">MYCIT1_LOCUS588</name>
</gene>
<comment type="caution">
    <text evidence="1">The sequence shown here is derived from an EMBL/GenBank/DDBJ whole genome shotgun (WGS) entry which is preliminary data.</text>
</comment>
<dbReference type="Proteomes" id="UP001295794">
    <property type="component" value="Unassembled WGS sequence"/>
</dbReference>
<proteinExistence type="predicted"/>
<dbReference type="Gene3D" id="1.25.40.10">
    <property type="entry name" value="Tetratricopeptide repeat domain"/>
    <property type="match status" value="1"/>
</dbReference>
<evidence type="ECO:0008006" key="3">
    <source>
        <dbReference type="Google" id="ProtNLM"/>
    </source>
</evidence>
<accession>A0AAD2GTE8</accession>
<organism evidence="1 2">
    <name type="scientific">Mycena citricolor</name>
    <dbReference type="NCBI Taxonomy" id="2018698"/>
    <lineage>
        <taxon>Eukaryota</taxon>
        <taxon>Fungi</taxon>
        <taxon>Dikarya</taxon>
        <taxon>Basidiomycota</taxon>
        <taxon>Agaricomycotina</taxon>
        <taxon>Agaricomycetes</taxon>
        <taxon>Agaricomycetidae</taxon>
        <taxon>Agaricales</taxon>
        <taxon>Marasmiineae</taxon>
        <taxon>Mycenaceae</taxon>
        <taxon>Mycena</taxon>
    </lineage>
</organism>
<dbReference type="InterPro" id="IPR002885">
    <property type="entry name" value="PPR_rpt"/>
</dbReference>
<dbReference type="EMBL" id="CAVNYO010000009">
    <property type="protein sequence ID" value="CAK5262113.1"/>
    <property type="molecule type" value="Genomic_DNA"/>
</dbReference>
<evidence type="ECO:0000313" key="2">
    <source>
        <dbReference type="Proteomes" id="UP001295794"/>
    </source>
</evidence>